<reference evidence="1" key="1">
    <citation type="submission" date="2017-05" db="UniProtKB">
        <authorList>
            <consortium name="EnsemblMetazoa"/>
        </authorList>
    </citation>
    <scope>IDENTIFICATION</scope>
</reference>
<dbReference type="AlphaFoldDB" id="A0A1X7VVI8"/>
<organism evidence="1">
    <name type="scientific">Amphimedon queenslandica</name>
    <name type="common">Sponge</name>
    <dbReference type="NCBI Taxonomy" id="400682"/>
    <lineage>
        <taxon>Eukaryota</taxon>
        <taxon>Metazoa</taxon>
        <taxon>Porifera</taxon>
        <taxon>Demospongiae</taxon>
        <taxon>Heteroscleromorpha</taxon>
        <taxon>Haplosclerida</taxon>
        <taxon>Niphatidae</taxon>
        <taxon>Amphimedon</taxon>
    </lineage>
</organism>
<protein>
    <submittedName>
        <fullName evidence="1">Uncharacterized protein</fullName>
    </submittedName>
</protein>
<dbReference type="EnsemblMetazoa" id="Aqu2.1.43889_001">
    <property type="protein sequence ID" value="Aqu2.1.43889_001"/>
    <property type="gene ID" value="Aqu2.1.43889"/>
</dbReference>
<name>A0A1X7VVI8_AMPQE</name>
<evidence type="ECO:0000313" key="1">
    <source>
        <dbReference type="EnsemblMetazoa" id="Aqu2.1.43889_001"/>
    </source>
</evidence>
<sequence>MIMLKIIIITNSIISHRVQGVCTLQKSLISSRMRKFPIKISSKEERNLNSPLYDGGNIRSRRQL</sequence>
<accession>A0A1X7VVI8</accession>
<dbReference type="InParanoid" id="A0A1X7VVI8"/>
<proteinExistence type="predicted"/>